<evidence type="ECO:0008006" key="4">
    <source>
        <dbReference type="Google" id="ProtNLM"/>
    </source>
</evidence>
<dbReference type="AlphaFoldDB" id="A0A9P5SX32"/>
<dbReference type="InterPro" id="IPR036188">
    <property type="entry name" value="FAD/NAD-bd_sf"/>
</dbReference>
<dbReference type="Gene3D" id="3.50.50.60">
    <property type="entry name" value="FAD/NAD(P)-binding domain"/>
    <property type="match status" value="3"/>
</dbReference>
<proteinExistence type="predicted"/>
<dbReference type="PANTHER" id="PTHR47356:SF2">
    <property type="entry name" value="FAD-BINDING DOMAIN-CONTAINING PROTEIN-RELATED"/>
    <property type="match status" value="1"/>
</dbReference>
<accession>A0A9P5SX32</accession>
<keyword evidence="3" id="KW-1185">Reference proteome</keyword>
<feature type="region of interest" description="Disordered" evidence="1">
    <location>
        <begin position="1"/>
        <end position="25"/>
    </location>
</feature>
<evidence type="ECO:0000313" key="2">
    <source>
        <dbReference type="EMBL" id="KAF9337418.1"/>
    </source>
</evidence>
<reference evidence="2" key="1">
    <citation type="journal article" date="2020" name="Fungal Divers.">
        <title>Resolving the Mortierellaceae phylogeny through synthesis of multi-gene phylogenetics and phylogenomics.</title>
        <authorList>
            <person name="Vandepol N."/>
            <person name="Liber J."/>
            <person name="Desiro A."/>
            <person name="Na H."/>
            <person name="Kennedy M."/>
            <person name="Barry K."/>
            <person name="Grigoriev I.V."/>
            <person name="Miller A.N."/>
            <person name="O'Donnell K."/>
            <person name="Stajich J.E."/>
            <person name="Bonito G."/>
        </authorList>
    </citation>
    <scope>NUCLEOTIDE SEQUENCE</scope>
    <source>
        <strain evidence="2">NVP1</strain>
    </source>
</reference>
<dbReference type="SUPFAM" id="SSF51905">
    <property type="entry name" value="FAD/NAD(P)-binding domain"/>
    <property type="match status" value="2"/>
</dbReference>
<comment type="caution">
    <text evidence="2">The sequence shown here is derived from an EMBL/GenBank/DDBJ whole genome shotgun (WGS) entry which is preliminary data.</text>
</comment>
<dbReference type="InterPro" id="IPR050562">
    <property type="entry name" value="FAD_mOase_fung"/>
</dbReference>
<dbReference type="PANTHER" id="PTHR47356">
    <property type="entry name" value="FAD-DEPENDENT MONOOXYGENASE ASQG-RELATED"/>
    <property type="match status" value="1"/>
</dbReference>
<sequence length="739" mass="82538">MSFEVDNTSNTSTKPKYTTMEDPNPQPILDPPVVLIAGAGLGGLMAALLLERANINYSVFDRAAKVKPLDLYDFMLSKIPPEKLFMGKKIMSILQNDEGVMIRCADNTHYHGDILIGADGAYSGVRQSLYKQLDDQGLLPSVDKEEMTVGYICMVGTTGPLDPEKYPALKDPRCHFTTILGKDTPHSWSTATVPGHRLAWSAKMQVDKATAKDMMFRNSEWGPESNKAMIDDLYNFPTIHGGKLGDLIDATDKDMISKIYIEEKLFLTWTYGRTALIGDGAVAAMQDAVILVNCIYDIEDVTFGNIKAALASYKSQRFDKAQEQVNMSKMLGKIIFGHKWSERMLRTAIYNMPKWVQIRSYMKMATYRPMIAFLPPVPNVNNIKLLPQKPSTRYAKELAKEKAASKSVDVDNGDLKTIGSFNMTSYKDITGYDTLFFSRPVLYELLLSKIPPSKVHMSKKIKSIQQNDEGVMVRCSDNTHYQGDILIGADGAYSGVRQSLYKQLDQQGLLPAKDKEELTMAYLCMVGIAGPLDPEKYSLLKEPRAHFSTVLGDKSAYSWTTVTLPGNKISWSTKVHLDRAIAQDMMYRNSEWGPEANETMIDEISGFPTQHGGVLGDLIDATDKNLISKVYIEEKLFETWTYGHTALIGDGAVAAMQDAVILVNCIYDIEEVTHENIKAALADYRAQRNYMRMASYRPLINFLPPVPNTTNLKLQPQKPSKRYAKEQAARNETSGIAVV</sequence>
<dbReference type="GO" id="GO:0004497">
    <property type="term" value="F:monooxygenase activity"/>
    <property type="evidence" value="ECO:0007669"/>
    <property type="project" value="InterPro"/>
</dbReference>
<name>A0A9P5SX32_9FUNG</name>
<feature type="compositionally biased region" description="Polar residues" evidence="1">
    <location>
        <begin position="1"/>
        <end position="16"/>
    </location>
</feature>
<protein>
    <recommendedName>
        <fullName evidence="4">FAD/NAD(P)-binding domain-containing protein</fullName>
    </recommendedName>
</protein>
<organism evidence="2 3">
    <name type="scientific">Podila minutissima</name>
    <dbReference type="NCBI Taxonomy" id="64525"/>
    <lineage>
        <taxon>Eukaryota</taxon>
        <taxon>Fungi</taxon>
        <taxon>Fungi incertae sedis</taxon>
        <taxon>Mucoromycota</taxon>
        <taxon>Mortierellomycotina</taxon>
        <taxon>Mortierellomycetes</taxon>
        <taxon>Mortierellales</taxon>
        <taxon>Mortierellaceae</taxon>
        <taxon>Podila</taxon>
    </lineage>
</organism>
<dbReference type="Proteomes" id="UP000696485">
    <property type="component" value="Unassembled WGS sequence"/>
</dbReference>
<gene>
    <name evidence="2" type="ORF">BG006_004853</name>
</gene>
<evidence type="ECO:0000256" key="1">
    <source>
        <dbReference type="SAM" id="MobiDB-lite"/>
    </source>
</evidence>
<dbReference type="EMBL" id="JAAAUY010000027">
    <property type="protein sequence ID" value="KAF9337418.1"/>
    <property type="molecule type" value="Genomic_DNA"/>
</dbReference>
<feature type="region of interest" description="Disordered" evidence="1">
    <location>
        <begin position="711"/>
        <end position="739"/>
    </location>
</feature>
<evidence type="ECO:0000313" key="3">
    <source>
        <dbReference type="Proteomes" id="UP000696485"/>
    </source>
</evidence>
<feature type="compositionally biased region" description="Polar residues" evidence="1">
    <location>
        <begin position="730"/>
        <end position="739"/>
    </location>
</feature>